<evidence type="ECO:0000313" key="2">
    <source>
        <dbReference type="EMBL" id="AKK72865.1"/>
    </source>
</evidence>
<gene>
    <name evidence="2" type="ORF">OK18_09725</name>
</gene>
<feature type="signal peptide" evidence="1">
    <location>
        <begin position="1"/>
        <end position="20"/>
    </location>
</feature>
<dbReference type="AlphaFoldDB" id="A0A0G3M2K6"/>
<organism evidence="2 3">
    <name type="scientific">Chryseobacterium gallinarum</name>
    <dbReference type="NCBI Taxonomy" id="1324352"/>
    <lineage>
        <taxon>Bacteria</taxon>
        <taxon>Pseudomonadati</taxon>
        <taxon>Bacteroidota</taxon>
        <taxon>Flavobacteriia</taxon>
        <taxon>Flavobacteriales</taxon>
        <taxon>Weeksellaceae</taxon>
        <taxon>Chryseobacterium group</taxon>
        <taxon>Chryseobacterium</taxon>
    </lineage>
</organism>
<dbReference type="OrthoDB" id="1275058at2"/>
<feature type="chain" id="PRO_5005184846" description="Lipoprotein" evidence="1">
    <location>
        <begin position="21"/>
        <end position="127"/>
    </location>
</feature>
<evidence type="ECO:0008006" key="4">
    <source>
        <dbReference type="Google" id="ProtNLM"/>
    </source>
</evidence>
<evidence type="ECO:0000256" key="1">
    <source>
        <dbReference type="SAM" id="SignalP"/>
    </source>
</evidence>
<dbReference type="PROSITE" id="PS51257">
    <property type="entry name" value="PROKAR_LIPOPROTEIN"/>
    <property type="match status" value="1"/>
</dbReference>
<accession>A0A0G3M2K6</accession>
<dbReference type="KEGG" id="cgn:OK18_09725"/>
<evidence type="ECO:0000313" key="3">
    <source>
        <dbReference type="Proteomes" id="UP000035213"/>
    </source>
</evidence>
<dbReference type="EMBL" id="CP009928">
    <property type="protein sequence ID" value="AKK72865.1"/>
    <property type="molecule type" value="Genomic_DNA"/>
</dbReference>
<sequence>MNKYILLLLTFCLTTSCVSSDFKSYQSIDNLPKTKEYYEIKESDGKVNYVKVGVHTLYNIQNNHSIYIAFKSKVMTASSIRSSTFGKIDPSPEERVYLKKIDKKKLITDTVYISLPNKVYTFYYKEN</sequence>
<name>A0A0G3M2K6_CHRGL</name>
<dbReference type="PATRIC" id="fig|1324352.5.peg.2038"/>
<proteinExistence type="predicted"/>
<protein>
    <recommendedName>
        <fullName evidence="4">Lipoprotein</fullName>
    </recommendedName>
</protein>
<dbReference type="Proteomes" id="UP000035213">
    <property type="component" value="Chromosome"/>
</dbReference>
<keyword evidence="1" id="KW-0732">Signal</keyword>
<reference evidence="2 3" key="1">
    <citation type="submission" date="2014-11" db="EMBL/GenBank/DDBJ databases">
        <authorList>
            <person name="Park G.-S."/>
            <person name="Hong S.-J."/>
            <person name="Jung B.K."/>
            <person name="Khan A.R."/>
            <person name="Kwak Y."/>
            <person name="Shin J.-H."/>
        </authorList>
    </citation>
    <scope>NUCLEOTIDE SEQUENCE [LARGE SCALE GENOMIC DNA]</scope>
    <source>
        <strain evidence="2 3">DSM 27622</strain>
    </source>
</reference>
<dbReference type="RefSeq" id="WP_053327887.1">
    <property type="nucleotide sequence ID" value="NZ_CP009928.1"/>
</dbReference>